<dbReference type="PANTHER" id="PTHR30055:SF160">
    <property type="entry name" value="TRANSCRIPTIONAL REGULATORY PROTEIN (PROBABLY ASNC-FAMILY)-RELATED"/>
    <property type="match status" value="1"/>
</dbReference>
<evidence type="ECO:0000256" key="5">
    <source>
        <dbReference type="SAM" id="MobiDB-lite"/>
    </source>
</evidence>
<protein>
    <submittedName>
        <fullName evidence="7">Transcriptional regulator, TetR family</fullName>
    </submittedName>
</protein>
<keyword evidence="8" id="KW-1185">Reference proteome</keyword>
<dbReference type="EMBL" id="FXZM01000014">
    <property type="protein sequence ID" value="SMY12940.1"/>
    <property type="molecule type" value="Genomic_DNA"/>
</dbReference>
<dbReference type="PROSITE" id="PS01081">
    <property type="entry name" value="HTH_TETR_1"/>
    <property type="match status" value="1"/>
</dbReference>
<dbReference type="InterPro" id="IPR009057">
    <property type="entry name" value="Homeodomain-like_sf"/>
</dbReference>
<organism evidence="7 8">
    <name type="scientific">Brevibacterium jeotgali</name>
    <dbReference type="NCBI Taxonomy" id="1262550"/>
    <lineage>
        <taxon>Bacteria</taxon>
        <taxon>Bacillati</taxon>
        <taxon>Actinomycetota</taxon>
        <taxon>Actinomycetes</taxon>
        <taxon>Micrococcales</taxon>
        <taxon>Brevibacteriaceae</taxon>
        <taxon>Brevibacterium</taxon>
    </lineage>
</organism>
<sequence>MERFAARGYNAASMDEMAEAAAVSKPVLYQHFESKLDLYLVVLQQAADSLTERLSAAIALPASNKYRMQATVRALFAFVDDHPHEFSVLFRADSYEPQALRVVHSVRLKMSHMIGEIVQRSTELSWNEALVVGRSVMQMGEGAAVALSEDPDLDRDHIAEVISDVLWTGFGGLPYAAEVPDENQPSADRPAHGRARD</sequence>
<dbReference type="Proteomes" id="UP000234462">
    <property type="component" value="Unassembled WGS sequence"/>
</dbReference>
<dbReference type="PROSITE" id="PS50977">
    <property type="entry name" value="HTH_TETR_2"/>
    <property type="match status" value="1"/>
</dbReference>
<proteinExistence type="predicted"/>
<dbReference type="GO" id="GO:0000976">
    <property type="term" value="F:transcription cis-regulatory region binding"/>
    <property type="evidence" value="ECO:0007669"/>
    <property type="project" value="TreeGrafter"/>
</dbReference>
<dbReference type="PANTHER" id="PTHR30055">
    <property type="entry name" value="HTH-TYPE TRANSCRIPTIONAL REGULATOR RUTR"/>
    <property type="match status" value="1"/>
</dbReference>
<evidence type="ECO:0000256" key="1">
    <source>
        <dbReference type="ARBA" id="ARBA00023015"/>
    </source>
</evidence>
<dbReference type="GO" id="GO:0003700">
    <property type="term" value="F:DNA-binding transcription factor activity"/>
    <property type="evidence" value="ECO:0007669"/>
    <property type="project" value="TreeGrafter"/>
</dbReference>
<dbReference type="InterPro" id="IPR050109">
    <property type="entry name" value="HTH-type_TetR-like_transc_reg"/>
</dbReference>
<evidence type="ECO:0000256" key="4">
    <source>
        <dbReference type="PROSITE-ProRule" id="PRU00335"/>
    </source>
</evidence>
<dbReference type="InterPro" id="IPR054129">
    <property type="entry name" value="DesT_TetR_C"/>
</dbReference>
<name>A0A2H1L867_9MICO</name>
<evidence type="ECO:0000256" key="3">
    <source>
        <dbReference type="ARBA" id="ARBA00023163"/>
    </source>
</evidence>
<gene>
    <name evidence="7" type="ORF">BJEO58_02548</name>
</gene>
<keyword evidence="2 4" id="KW-0238">DNA-binding</keyword>
<evidence type="ECO:0000256" key="2">
    <source>
        <dbReference type="ARBA" id="ARBA00023125"/>
    </source>
</evidence>
<dbReference type="Gene3D" id="1.10.357.10">
    <property type="entry name" value="Tetracycline Repressor, domain 2"/>
    <property type="match status" value="1"/>
</dbReference>
<dbReference type="AlphaFoldDB" id="A0A2H1L867"/>
<accession>A0A2H1L867</accession>
<dbReference type="SUPFAM" id="SSF46689">
    <property type="entry name" value="Homeodomain-like"/>
    <property type="match status" value="1"/>
</dbReference>
<feature type="domain" description="HTH tetR-type" evidence="6">
    <location>
        <begin position="1"/>
        <end position="50"/>
    </location>
</feature>
<evidence type="ECO:0000259" key="6">
    <source>
        <dbReference type="PROSITE" id="PS50977"/>
    </source>
</evidence>
<keyword evidence="3" id="KW-0804">Transcription</keyword>
<reference evidence="8" key="1">
    <citation type="submission" date="2017-03" db="EMBL/GenBank/DDBJ databases">
        <authorList>
            <person name="Monnet C."/>
        </authorList>
    </citation>
    <scope>NUCLEOTIDE SEQUENCE [LARGE SCALE GENOMIC DNA]</scope>
    <source>
        <strain evidence="8">SJ5-8</strain>
    </source>
</reference>
<dbReference type="InterPro" id="IPR001647">
    <property type="entry name" value="HTH_TetR"/>
</dbReference>
<dbReference type="Pfam" id="PF21943">
    <property type="entry name" value="TetR_C_46"/>
    <property type="match status" value="1"/>
</dbReference>
<keyword evidence="1" id="KW-0805">Transcription regulation</keyword>
<evidence type="ECO:0000313" key="8">
    <source>
        <dbReference type="Proteomes" id="UP000234462"/>
    </source>
</evidence>
<feature type="DNA-binding region" description="H-T-H motif" evidence="4">
    <location>
        <begin position="13"/>
        <end position="32"/>
    </location>
</feature>
<feature type="region of interest" description="Disordered" evidence="5">
    <location>
        <begin position="177"/>
        <end position="197"/>
    </location>
</feature>
<evidence type="ECO:0000313" key="7">
    <source>
        <dbReference type="EMBL" id="SMY12940.1"/>
    </source>
</evidence>
<dbReference type="InterPro" id="IPR023772">
    <property type="entry name" value="DNA-bd_HTH_TetR-type_CS"/>
</dbReference>
<dbReference type="Pfam" id="PF00440">
    <property type="entry name" value="TetR_N"/>
    <property type="match status" value="1"/>
</dbReference>